<protein>
    <submittedName>
        <fullName evidence="3">Serpin B</fullName>
    </submittedName>
</protein>
<reference evidence="4" key="1">
    <citation type="submission" date="2016-10" db="EMBL/GenBank/DDBJ databases">
        <authorList>
            <person name="Varghese N."/>
            <person name="Submissions S."/>
        </authorList>
    </citation>
    <scope>NUCLEOTIDE SEQUENCE [LARGE SCALE GENOMIC DNA]</scope>
    <source>
        <strain evidence="4">DSM 44437</strain>
    </source>
</reference>
<dbReference type="PANTHER" id="PTHR11461">
    <property type="entry name" value="SERINE PROTEASE INHIBITOR, SERPIN"/>
    <property type="match status" value="1"/>
</dbReference>
<evidence type="ECO:0000313" key="3">
    <source>
        <dbReference type="EMBL" id="SES11741.1"/>
    </source>
</evidence>
<comment type="similarity">
    <text evidence="1">Belongs to the serpin family.</text>
</comment>
<feature type="domain" description="Serpin" evidence="2">
    <location>
        <begin position="9"/>
        <end position="334"/>
    </location>
</feature>
<dbReference type="Proteomes" id="UP000199503">
    <property type="component" value="Unassembled WGS sequence"/>
</dbReference>
<dbReference type="InterPro" id="IPR023796">
    <property type="entry name" value="Serpin_dom"/>
</dbReference>
<evidence type="ECO:0000256" key="1">
    <source>
        <dbReference type="RuleBase" id="RU000411"/>
    </source>
</evidence>
<sequence length="334" mass="35221">MTDQTAFALTLHRAAVPDPSVNACWSPFSVASALALVHEASRGRTREELGLLIGGFDGSDALDVPDLAVANSLWADAGLPLDPAFSLTASVRRADFAESGTVRELINADVAEATRGLVPALLPPPSTPYSGAVVVNALYLRTGWETAFPASRTTPRPFHAPGGDVEVPTMTVTAELGYARTGGWQTVVLPAKSGVEVLVLLPDGPLDQPHPAAFDVPGSTAVALSLPKVDVREKFELREALEQVGVGTMFSPDADLSGLSPKPLFVSEVVHEAVLRLDEQGLEGAAATAVMKSRGARPRKPAHPVVVLVDRPFLLAVRHARSKAVYFLAQVARP</sequence>
<dbReference type="AlphaFoldDB" id="A0A1H9UQY6"/>
<dbReference type="EMBL" id="FOFV01000016">
    <property type="protein sequence ID" value="SES11741.1"/>
    <property type="molecule type" value="Genomic_DNA"/>
</dbReference>
<dbReference type="OrthoDB" id="9764871at2"/>
<dbReference type="InterPro" id="IPR042178">
    <property type="entry name" value="Serpin_sf_1"/>
</dbReference>
<dbReference type="RefSeq" id="WP_089922344.1">
    <property type="nucleotide sequence ID" value="NZ_FOFV01000016.1"/>
</dbReference>
<dbReference type="InterPro" id="IPR036186">
    <property type="entry name" value="Serpin_sf"/>
</dbReference>
<organism evidence="3 4">
    <name type="scientific">Lentzea albida</name>
    <dbReference type="NCBI Taxonomy" id="65499"/>
    <lineage>
        <taxon>Bacteria</taxon>
        <taxon>Bacillati</taxon>
        <taxon>Actinomycetota</taxon>
        <taxon>Actinomycetes</taxon>
        <taxon>Pseudonocardiales</taxon>
        <taxon>Pseudonocardiaceae</taxon>
        <taxon>Lentzea</taxon>
    </lineage>
</organism>
<dbReference type="PANTHER" id="PTHR11461:SF211">
    <property type="entry name" value="GH10112P-RELATED"/>
    <property type="match status" value="1"/>
</dbReference>
<dbReference type="GO" id="GO:0005615">
    <property type="term" value="C:extracellular space"/>
    <property type="evidence" value="ECO:0007669"/>
    <property type="project" value="InterPro"/>
</dbReference>
<dbReference type="CDD" id="cd19590">
    <property type="entry name" value="serpin_thermopin-like"/>
    <property type="match status" value="1"/>
</dbReference>
<proteinExistence type="inferred from homology"/>
<keyword evidence="4" id="KW-1185">Reference proteome</keyword>
<dbReference type="Gene3D" id="3.30.497.10">
    <property type="entry name" value="Antithrombin, subunit I, domain 2"/>
    <property type="match status" value="1"/>
</dbReference>
<evidence type="ECO:0000313" key="4">
    <source>
        <dbReference type="Proteomes" id="UP000199503"/>
    </source>
</evidence>
<dbReference type="InterPro" id="IPR000215">
    <property type="entry name" value="Serpin_fam"/>
</dbReference>
<dbReference type="InterPro" id="IPR023795">
    <property type="entry name" value="Serpin_CS"/>
</dbReference>
<gene>
    <name evidence="3" type="ORF">SAMN04488000_11679</name>
</gene>
<accession>A0A1H9UQY6</accession>
<dbReference type="STRING" id="65499.SAMN04488000_11679"/>
<evidence type="ECO:0000259" key="2">
    <source>
        <dbReference type="SMART" id="SM00093"/>
    </source>
</evidence>
<dbReference type="InterPro" id="IPR042185">
    <property type="entry name" value="Serpin_sf_2"/>
</dbReference>
<name>A0A1H9UQY6_9PSEU</name>
<dbReference type="GO" id="GO:0004867">
    <property type="term" value="F:serine-type endopeptidase inhibitor activity"/>
    <property type="evidence" value="ECO:0007669"/>
    <property type="project" value="InterPro"/>
</dbReference>
<dbReference type="Gene3D" id="2.30.39.10">
    <property type="entry name" value="Alpha-1-antitrypsin, domain 1"/>
    <property type="match status" value="1"/>
</dbReference>
<dbReference type="PROSITE" id="PS00284">
    <property type="entry name" value="SERPIN"/>
    <property type="match status" value="1"/>
</dbReference>
<dbReference type="SMART" id="SM00093">
    <property type="entry name" value="SERPIN"/>
    <property type="match status" value="1"/>
</dbReference>
<dbReference type="SUPFAM" id="SSF56574">
    <property type="entry name" value="Serpins"/>
    <property type="match status" value="1"/>
</dbReference>
<dbReference type="Pfam" id="PF00079">
    <property type="entry name" value="Serpin"/>
    <property type="match status" value="1"/>
</dbReference>